<dbReference type="OrthoDB" id="10259057at2759"/>
<dbReference type="GO" id="GO:0005544">
    <property type="term" value="F:calcium-dependent phospholipid binding"/>
    <property type="evidence" value="ECO:0007669"/>
    <property type="project" value="TreeGrafter"/>
</dbReference>
<keyword evidence="1" id="KW-0472">Membrane</keyword>
<dbReference type="SUPFAM" id="SSF49562">
    <property type="entry name" value="C2 domain (Calcium/lipid-binding domain, CaLB)"/>
    <property type="match status" value="1"/>
</dbReference>
<keyword evidence="4" id="KW-1185">Reference proteome</keyword>
<evidence type="ECO:0000313" key="4">
    <source>
        <dbReference type="Proteomes" id="UP001152888"/>
    </source>
</evidence>
<dbReference type="GO" id="GO:0017156">
    <property type="term" value="P:calcium-ion regulated exocytosis"/>
    <property type="evidence" value="ECO:0007669"/>
    <property type="project" value="TreeGrafter"/>
</dbReference>
<dbReference type="AlphaFoldDB" id="A0A9P0MBH1"/>
<evidence type="ECO:0000256" key="1">
    <source>
        <dbReference type="SAM" id="Phobius"/>
    </source>
</evidence>
<dbReference type="Gene3D" id="2.60.40.150">
    <property type="entry name" value="C2 domain"/>
    <property type="match status" value="1"/>
</dbReference>
<feature type="transmembrane region" description="Helical" evidence="1">
    <location>
        <begin position="68"/>
        <end position="90"/>
    </location>
</feature>
<protein>
    <recommendedName>
        <fullName evidence="2">C2 domain-containing protein</fullName>
    </recommendedName>
</protein>
<name>A0A9P0MBH1_ACAOB</name>
<accession>A0A9P0MBH1</accession>
<dbReference type="GO" id="GO:0001786">
    <property type="term" value="F:phosphatidylserine binding"/>
    <property type="evidence" value="ECO:0007669"/>
    <property type="project" value="TreeGrafter"/>
</dbReference>
<sequence>MDKDHWKRELFVAKSREYSNHDWDLLKQIHSTSSPLKGFAPTEEAHAERVLAGKVRDGQTTNHVFSPFSLAAIAACGLLLLTVVLAYAFIRRNRRKHLKDDYNTSSILVYPSSRTGSPPQFQTKDIHFSLPPLRSTSLGDLAEDPYDSDVGITDALLLPTVGCYGLGVIEPALYKSTLDLDEIQWPEGHIGRLWFSLKYEPSTEKLLVSLLKAKNLPSRTVGTVNSCDPFVRRYLQSKQKKKTCNPYFDETLVFQVSAKDMADHTLKLTVIDAGRTKKKAEIGHVTYPLKDMEIGDGTEQQLFKMDLEKVSIVVYPHQYDKSNPLFII</sequence>
<dbReference type="PROSITE" id="PS50004">
    <property type="entry name" value="C2"/>
    <property type="match status" value="1"/>
</dbReference>
<dbReference type="GO" id="GO:0005509">
    <property type="term" value="F:calcium ion binding"/>
    <property type="evidence" value="ECO:0007669"/>
    <property type="project" value="TreeGrafter"/>
</dbReference>
<comment type="caution">
    <text evidence="3">The sequence shown here is derived from an EMBL/GenBank/DDBJ whole genome shotgun (WGS) entry which is preliminary data.</text>
</comment>
<dbReference type="Pfam" id="PF00168">
    <property type="entry name" value="C2"/>
    <property type="match status" value="1"/>
</dbReference>
<proteinExistence type="predicted"/>
<reference evidence="3" key="1">
    <citation type="submission" date="2022-03" db="EMBL/GenBank/DDBJ databases">
        <authorList>
            <person name="Sayadi A."/>
        </authorList>
    </citation>
    <scope>NUCLEOTIDE SEQUENCE</scope>
</reference>
<dbReference type="InterPro" id="IPR000008">
    <property type="entry name" value="C2_dom"/>
</dbReference>
<dbReference type="InterPro" id="IPR035892">
    <property type="entry name" value="C2_domain_sf"/>
</dbReference>
<keyword evidence="1" id="KW-0812">Transmembrane</keyword>
<evidence type="ECO:0000259" key="2">
    <source>
        <dbReference type="PROSITE" id="PS50004"/>
    </source>
</evidence>
<dbReference type="GO" id="GO:0005886">
    <property type="term" value="C:plasma membrane"/>
    <property type="evidence" value="ECO:0007669"/>
    <property type="project" value="TreeGrafter"/>
</dbReference>
<dbReference type="PANTHER" id="PTHR10024">
    <property type="entry name" value="SYNAPTOTAGMIN"/>
    <property type="match status" value="1"/>
</dbReference>
<dbReference type="GO" id="GO:0000149">
    <property type="term" value="F:SNARE binding"/>
    <property type="evidence" value="ECO:0007669"/>
    <property type="project" value="TreeGrafter"/>
</dbReference>
<gene>
    <name evidence="3" type="ORF">ACAOBT_LOCUS31846</name>
</gene>
<dbReference type="SMART" id="SM00239">
    <property type="entry name" value="C2"/>
    <property type="match status" value="1"/>
</dbReference>
<dbReference type="GO" id="GO:0070382">
    <property type="term" value="C:exocytic vesicle"/>
    <property type="evidence" value="ECO:0007669"/>
    <property type="project" value="TreeGrafter"/>
</dbReference>
<organism evidence="3 4">
    <name type="scientific">Acanthoscelides obtectus</name>
    <name type="common">Bean weevil</name>
    <name type="synonym">Bruchus obtectus</name>
    <dbReference type="NCBI Taxonomy" id="200917"/>
    <lineage>
        <taxon>Eukaryota</taxon>
        <taxon>Metazoa</taxon>
        <taxon>Ecdysozoa</taxon>
        <taxon>Arthropoda</taxon>
        <taxon>Hexapoda</taxon>
        <taxon>Insecta</taxon>
        <taxon>Pterygota</taxon>
        <taxon>Neoptera</taxon>
        <taxon>Endopterygota</taxon>
        <taxon>Coleoptera</taxon>
        <taxon>Polyphaga</taxon>
        <taxon>Cucujiformia</taxon>
        <taxon>Chrysomeloidea</taxon>
        <taxon>Chrysomelidae</taxon>
        <taxon>Bruchinae</taxon>
        <taxon>Bruchini</taxon>
        <taxon>Acanthoscelides</taxon>
    </lineage>
</organism>
<dbReference type="EMBL" id="CAKOFQ010008017">
    <property type="protein sequence ID" value="CAH2010880.1"/>
    <property type="molecule type" value="Genomic_DNA"/>
</dbReference>
<feature type="domain" description="C2" evidence="2">
    <location>
        <begin position="189"/>
        <end position="302"/>
    </location>
</feature>
<dbReference type="FunFam" id="2.60.40.150:FF:000237">
    <property type="entry name" value="Synaptotagmin 15"/>
    <property type="match status" value="1"/>
</dbReference>
<dbReference type="GO" id="GO:0030276">
    <property type="term" value="F:clathrin binding"/>
    <property type="evidence" value="ECO:0007669"/>
    <property type="project" value="TreeGrafter"/>
</dbReference>
<dbReference type="PANTHER" id="PTHR10024:SF234">
    <property type="entry name" value="SYNAPTOTAGMIN-15-RELATED"/>
    <property type="match status" value="1"/>
</dbReference>
<dbReference type="Proteomes" id="UP001152888">
    <property type="component" value="Unassembled WGS sequence"/>
</dbReference>
<keyword evidence="1" id="KW-1133">Transmembrane helix</keyword>
<evidence type="ECO:0000313" key="3">
    <source>
        <dbReference type="EMBL" id="CAH2010880.1"/>
    </source>
</evidence>